<feature type="compositionally biased region" description="Basic and acidic residues" evidence="3">
    <location>
        <begin position="11"/>
        <end position="21"/>
    </location>
</feature>
<dbReference type="Proteomes" id="UP001408356">
    <property type="component" value="Unassembled WGS sequence"/>
</dbReference>
<dbReference type="Pfam" id="PF24883">
    <property type="entry name" value="NPHP3_N"/>
    <property type="match status" value="1"/>
</dbReference>
<dbReference type="InterPro" id="IPR011047">
    <property type="entry name" value="Quinoprotein_ADH-like_sf"/>
</dbReference>
<dbReference type="SMART" id="SM00320">
    <property type="entry name" value="WD40"/>
    <property type="match status" value="5"/>
</dbReference>
<reference evidence="7 8" key="1">
    <citation type="journal article" date="2024" name="J. Plant Pathol.">
        <title>Sequence and assembly of the genome of Seiridium unicorne, isolate CBS 538.82, causal agent of cypress canker disease.</title>
        <authorList>
            <person name="Scali E."/>
            <person name="Rocca G.D."/>
            <person name="Danti R."/>
            <person name="Garbelotto M."/>
            <person name="Barberini S."/>
            <person name="Baroncelli R."/>
            <person name="Emiliani G."/>
        </authorList>
    </citation>
    <scope>NUCLEOTIDE SEQUENCE [LARGE SCALE GENOMIC DNA]</scope>
    <source>
        <strain evidence="7 8">BM-138-508</strain>
    </source>
</reference>
<sequence>MFRKISNLRKKAADENQESRFLRSPPKPRSPAISPSGISVSTTSEHRDSIASSGQLSHVNSLENGDTEPGPVGLHVVYSPEKHRTADIVFVHGLGGTSRWTWSKNKDPGLFWPLTFLPLEPDLCLARILTFGYNANFRKSGSVGTSVLDFAKDLLFDLKYAKDDHTEDLNMGHVPLIFVVHSMGGLIVKEAYMQGQHDPKYENIIKSITAITFLATPHRGTNLAETLNKILQLTMVSNSKQYITELGKNSLTLQKLNEQFRHIAPRLDIISFYETQATSIGLKGARVMVLEKDSSVLGYPGETSKALDADHHGVCKYDSPRDPNYITVRNVLKSLVSKIISAAESKQPAMSSRRQSIDLKAMLDIADLPDTDYVFFRDQWTQGTCDWILQETAFQDWAEDSGPTSRLLWLNGGPASGKSILSSFIINHLVERGSRCSYFFARFLDQKKRSCSLLLRSIAYQLARAVPGFSQKVMELADEALDFASADPRTIWERIFKSILFTLEWGRPLYWVIDGLDEAEDPRSMIKLLTELPSSSCPIRILFVGRKTSELDAAFQKVASSLQPRSIATDGHVQDLDCYIRQELSMFGNDDFRESIVRRIIQGAQCNFLWVRLAVEKLNQCHRVADVELALQELPDGMEALYDRMAAKISQNPSPQNKALAVSILQCVACSARSLSIAELSQALNEDTEGLLDFQRSVVDLCGGFVVVDNGQNVAMVHQTAREYLLGPGKNSLRINRNEAHRQMFLSCMRSLTAVGLRAKVNRNQLPEFVSYASIHWSLHLASAPAECEDTIDALRKFLVSNWVLTWIHILAAGENLRILVQASRNITKYCRRKQEFDATWNASDHLDHEVLTSWATDLMKVLGKFGMILRNNPEAIYKTIAPFCPQHSSIYQQFGKAESRTLNVTGLSSTDWDDSLARISLGSDAYALAIAAAGSRVIMLSSKGTAYVYNSSTFEESSTSPVKHGERVYRMVLNSTSTLLATYGYRTTKVWDLASGKCKISVPNPDSRPRPLAMLLTDNSSTLLVGSDDKRIRSLDLTQPAPAWQTVADLEEPEIEGHILNASSYMALDKDGTLAAVAYRGHPLSAWEVEGAFHIGHCWRQREELARGDVIDAVWHPHNPEVFGLYIEGTVFKWSPYEGQAEEIYTGAARITISGDGNLLATGDGHGVVKIYTTSDLGLLYQLSSQDSVLGIVFSPDLRRFYDIRGYYANAWEPNALIKVAEEAGGAFATESEYKSLTQSSVTPVSYGLRVDSITVLAHSPQGRYYCSGTDKGTVSLHDVARGQRLTDLHMSKGLLSIEQLVWSKDGKSICFCDSSKKVFVMSILSQAGNEAPLTERIAEIPLKNSTKGPILQMLFEQNSNHIFVATPTGVHVISVTDNSVQSKNVDASAFQWTEHPRDQNLIVGYGPRDIYVLDWNLEQTQLLKILDTPEEYSESQTQLPLKQSAVDRVLITHDNKNVLIQMSTHGSGTKKSTFYYFQAASLPTLAPTTDIREDVAKSIKYTSLPEEVSHHISMPLAFLSQDRLVYLSKTFSICSWKVPASMTTNSRPAEPKPASTAQTRPTTFRTHTNSSRSNPPGVNELFPLPGDWISKDSLAICSVWKKERSLLCPRNGEIAVVKSAAMV</sequence>
<dbReference type="SUPFAM" id="SSF53474">
    <property type="entry name" value="alpha/beta-Hydrolases"/>
    <property type="match status" value="1"/>
</dbReference>
<dbReference type="InterPro" id="IPR029058">
    <property type="entry name" value="AB_hydrolase_fold"/>
</dbReference>
<dbReference type="InterPro" id="IPR027417">
    <property type="entry name" value="P-loop_NTPase"/>
</dbReference>
<accession>A0ABR2US86</accession>
<dbReference type="SUPFAM" id="SSF50998">
    <property type="entry name" value="Quinoprotein alcohol dehydrogenase-like"/>
    <property type="match status" value="1"/>
</dbReference>
<gene>
    <name evidence="7" type="ORF">SUNI508_08744</name>
</gene>
<feature type="domain" description="DUF676" evidence="4">
    <location>
        <begin position="176"/>
        <end position="253"/>
    </location>
</feature>
<evidence type="ECO:0000313" key="7">
    <source>
        <dbReference type="EMBL" id="KAK9417384.1"/>
    </source>
</evidence>
<feature type="compositionally biased region" description="Polar residues" evidence="3">
    <location>
        <begin position="50"/>
        <end position="64"/>
    </location>
</feature>
<evidence type="ECO:0000256" key="1">
    <source>
        <dbReference type="ARBA" id="ARBA00007920"/>
    </source>
</evidence>
<feature type="region of interest" description="Disordered" evidence="3">
    <location>
        <begin position="1"/>
        <end position="73"/>
    </location>
</feature>
<proteinExistence type="inferred from homology"/>
<comment type="similarity">
    <text evidence="1">Belongs to the putative lipase ROG1 family.</text>
</comment>
<dbReference type="Gene3D" id="3.40.50.300">
    <property type="entry name" value="P-loop containing nucleotide triphosphate hydrolases"/>
    <property type="match status" value="1"/>
</dbReference>
<feature type="compositionally biased region" description="Basic residues" evidence="3">
    <location>
        <begin position="1"/>
        <end position="10"/>
    </location>
</feature>
<dbReference type="SUPFAM" id="SSF52540">
    <property type="entry name" value="P-loop containing nucleoside triphosphate hydrolases"/>
    <property type="match status" value="1"/>
</dbReference>
<comment type="caution">
    <text evidence="7">The sequence shown here is derived from an EMBL/GenBank/DDBJ whole genome shotgun (WGS) entry which is preliminary data.</text>
</comment>
<feature type="compositionally biased region" description="Polar residues" evidence="3">
    <location>
        <begin position="1557"/>
        <end position="1578"/>
    </location>
</feature>
<feature type="region of interest" description="Disordered" evidence="3">
    <location>
        <begin position="1544"/>
        <end position="1580"/>
    </location>
</feature>
<evidence type="ECO:0000259" key="4">
    <source>
        <dbReference type="Pfam" id="PF05057"/>
    </source>
</evidence>
<feature type="domain" description="Nephrocystin 3-like N-terminal" evidence="6">
    <location>
        <begin position="383"/>
        <end position="546"/>
    </location>
</feature>
<dbReference type="EMBL" id="JARVKF010000398">
    <property type="protein sequence ID" value="KAK9417384.1"/>
    <property type="molecule type" value="Genomic_DNA"/>
</dbReference>
<dbReference type="InterPro" id="IPR056884">
    <property type="entry name" value="NPHP3-like_N"/>
</dbReference>
<dbReference type="InterPro" id="IPR015943">
    <property type="entry name" value="WD40/YVTN_repeat-like_dom_sf"/>
</dbReference>
<dbReference type="Gene3D" id="3.40.50.1820">
    <property type="entry name" value="alpha/beta hydrolase"/>
    <property type="match status" value="1"/>
</dbReference>
<dbReference type="Gene3D" id="2.130.10.10">
    <property type="entry name" value="YVTN repeat-like/Quinoprotein amine dehydrogenase"/>
    <property type="match status" value="3"/>
</dbReference>
<protein>
    <submittedName>
        <fullName evidence="7">NACHT and WD domain protein</fullName>
    </submittedName>
</protein>
<dbReference type="PANTHER" id="PTHR10039">
    <property type="entry name" value="AMELOGENIN"/>
    <property type="match status" value="1"/>
</dbReference>
<dbReference type="Pfam" id="PF05057">
    <property type="entry name" value="DUF676"/>
    <property type="match status" value="1"/>
</dbReference>
<dbReference type="InterPro" id="IPR007751">
    <property type="entry name" value="DUF676_lipase-like"/>
</dbReference>
<keyword evidence="2" id="KW-0677">Repeat</keyword>
<evidence type="ECO:0000256" key="3">
    <source>
        <dbReference type="SAM" id="MobiDB-lite"/>
    </source>
</evidence>
<evidence type="ECO:0000259" key="6">
    <source>
        <dbReference type="Pfam" id="PF24883"/>
    </source>
</evidence>
<dbReference type="SUPFAM" id="SSF69322">
    <property type="entry name" value="Tricorn protease domain 2"/>
    <property type="match status" value="1"/>
</dbReference>
<evidence type="ECO:0000259" key="5">
    <source>
        <dbReference type="Pfam" id="PF22939"/>
    </source>
</evidence>
<evidence type="ECO:0000313" key="8">
    <source>
        <dbReference type="Proteomes" id="UP001408356"/>
    </source>
</evidence>
<feature type="domain" description="GPI inositol-deacylase winged helix" evidence="5">
    <location>
        <begin position="656"/>
        <end position="732"/>
    </location>
</feature>
<dbReference type="Pfam" id="PF22939">
    <property type="entry name" value="WHD_GPIID"/>
    <property type="match status" value="1"/>
</dbReference>
<name>A0ABR2US86_9PEZI</name>
<keyword evidence="8" id="KW-1185">Reference proteome</keyword>
<dbReference type="InterPro" id="IPR054471">
    <property type="entry name" value="GPIID_WHD"/>
</dbReference>
<dbReference type="InterPro" id="IPR001680">
    <property type="entry name" value="WD40_rpt"/>
</dbReference>
<organism evidence="7 8">
    <name type="scientific">Seiridium unicorne</name>
    <dbReference type="NCBI Taxonomy" id="138068"/>
    <lineage>
        <taxon>Eukaryota</taxon>
        <taxon>Fungi</taxon>
        <taxon>Dikarya</taxon>
        <taxon>Ascomycota</taxon>
        <taxon>Pezizomycotina</taxon>
        <taxon>Sordariomycetes</taxon>
        <taxon>Xylariomycetidae</taxon>
        <taxon>Amphisphaeriales</taxon>
        <taxon>Sporocadaceae</taxon>
        <taxon>Seiridium</taxon>
    </lineage>
</organism>
<evidence type="ECO:0000256" key="2">
    <source>
        <dbReference type="ARBA" id="ARBA00022737"/>
    </source>
</evidence>
<dbReference type="PANTHER" id="PTHR10039:SF16">
    <property type="entry name" value="GPI INOSITOL-DEACYLASE"/>
    <property type="match status" value="1"/>
</dbReference>